<dbReference type="Gene3D" id="3.80.10.10">
    <property type="entry name" value="Ribonuclease Inhibitor"/>
    <property type="match status" value="1"/>
</dbReference>
<gene>
    <name evidence="1" type="ORF">SCLCIDRAFT_1223949</name>
</gene>
<evidence type="ECO:0008006" key="3">
    <source>
        <dbReference type="Google" id="ProtNLM"/>
    </source>
</evidence>
<dbReference type="Proteomes" id="UP000053989">
    <property type="component" value="Unassembled WGS sequence"/>
</dbReference>
<evidence type="ECO:0000313" key="1">
    <source>
        <dbReference type="EMBL" id="KIM52210.1"/>
    </source>
</evidence>
<evidence type="ECO:0000313" key="2">
    <source>
        <dbReference type="Proteomes" id="UP000053989"/>
    </source>
</evidence>
<name>A0A0C3CUI3_9AGAM</name>
<dbReference type="InterPro" id="IPR032675">
    <property type="entry name" value="LRR_dom_sf"/>
</dbReference>
<dbReference type="EMBL" id="KN822219">
    <property type="protein sequence ID" value="KIM52210.1"/>
    <property type="molecule type" value="Genomic_DNA"/>
</dbReference>
<dbReference type="InParanoid" id="A0A0C3CUI3"/>
<reference evidence="2" key="2">
    <citation type="submission" date="2015-01" db="EMBL/GenBank/DDBJ databases">
        <title>Evolutionary Origins and Diversification of the Mycorrhizal Mutualists.</title>
        <authorList>
            <consortium name="DOE Joint Genome Institute"/>
            <consortium name="Mycorrhizal Genomics Consortium"/>
            <person name="Kohler A."/>
            <person name="Kuo A."/>
            <person name="Nagy L.G."/>
            <person name="Floudas D."/>
            <person name="Copeland A."/>
            <person name="Barry K.W."/>
            <person name="Cichocki N."/>
            <person name="Veneault-Fourrey C."/>
            <person name="LaButti K."/>
            <person name="Lindquist E.A."/>
            <person name="Lipzen A."/>
            <person name="Lundell T."/>
            <person name="Morin E."/>
            <person name="Murat C."/>
            <person name="Riley R."/>
            <person name="Ohm R."/>
            <person name="Sun H."/>
            <person name="Tunlid A."/>
            <person name="Henrissat B."/>
            <person name="Grigoriev I.V."/>
            <person name="Hibbett D.S."/>
            <person name="Martin F."/>
        </authorList>
    </citation>
    <scope>NUCLEOTIDE SEQUENCE [LARGE SCALE GENOMIC DNA]</scope>
    <source>
        <strain evidence="2">Foug A</strain>
    </source>
</reference>
<dbReference type="STRING" id="1036808.A0A0C3CUI3"/>
<organism evidence="1 2">
    <name type="scientific">Scleroderma citrinum Foug A</name>
    <dbReference type="NCBI Taxonomy" id="1036808"/>
    <lineage>
        <taxon>Eukaryota</taxon>
        <taxon>Fungi</taxon>
        <taxon>Dikarya</taxon>
        <taxon>Basidiomycota</taxon>
        <taxon>Agaricomycotina</taxon>
        <taxon>Agaricomycetes</taxon>
        <taxon>Agaricomycetidae</taxon>
        <taxon>Boletales</taxon>
        <taxon>Sclerodermatineae</taxon>
        <taxon>Sclerodermataceae</taxon>
        <taxon>Scleroderma</taxon>
    </lineage>
</organism>
<protein>
    <recommendedName>
        <fullName evidence="3">F-box domain-containing protein</fullName>
    </recommendedName>
</protein>
<dbReference type="AlphaFoldDB" id="A0A0C3CUI3"/>
<reference evidence="1 2" key="1">
    <citation type="submission" date="2014-04" db="EMBL/GenBank/DDBJ databases">
        <authorList>
            <consortium name="DOE Joint Genome Institute"/>
            <person name="Kuo A."/>
            <person name="Kohler A."/>
            <person name="Nagy L.G."/>
            <person name="Floudas D."/>
            <person name="Copeland A."/>
            <person name="Barry K.W."/>
            <person name="Cichocki N."/>
            <person name="Veneault-Fourrey C."/>
            <person name="LaButti K."/>
            <person name="Lindquist E.A."/>
            <person name="Lipzen A."/>
            <person name="Lundell T."/>
            <person name="Morin E."/>
            <person name="Murat C."/>
            <person name="Sun H."/>
            <person name="Tunlid A."/>
            <person name="Henrissat B."/>
            <person name="Grigoriev I.V."/>
            <person name="Hibbett D.S."/>
            <person name="Martin F."/>
            <person name="Nordberg H.P."/>
            <person name="Cantor M.N."/>
            <person name="Hua S.X."/>
        </authorList>
    </citation>
    <scope>NUCLEOTIDE SEQUENCE [LARGE SCALE GENOMIC DNA]</scope>
    <source>
        <strain evidence="1 2">Foug A</strain>
    </source>
</reference>
<dbReference type="HOGENOM" id="CLU_049937_1_0_1"/>
<dbReference type="SUPFAM" id="SSF52047">
    <property type="entry name" value="RNI-like"/>
    <property type="match status" value="1"/>
</dbReference>
<dbReference type="OrthoDB" id="2269034at2759"/>
<sequence length="314" mass="35045">MDAQEDTSCTKALQLPVVLSLVSKSWKNFVYSSPRLWSYIKIHPSLAWPRDVRVLETRLSLTQNVPLFIRIELAEHPDIKMLTTLLSHSKRIAELSLSAVDLTWWKEAPTATSFCQLEELSVNTTVKSPFTMPLGTVFLTQQSLSGLQWGAHADDQGPSRYLHGARLRHISLPNCDVSIIHVLDLLAACPNLVSADIMLATDGRNPEKRETVVGSLTSLKLQGSIDMLHFLQTVRAPLLSKLIIGWCNREDRPFLSLSLPSFLSHSPALEDLTVGCILDTEYTLIEILSAHPLIRRLYKGENRSITTLVETSGI</sequence>
<proteinExistence type="predicted"/>
<keyword evidence="2" id="KW-1185">Reference proteome</keyword>
<accession>A0A0C3CUI3</accession>